<evidence type="ECO:0000313" key="2">
    <source>
        <dbReference type="EMBL" id="ASU86084.1"/>
    </source>
</evidence>
<feature type="transmembrane region" description="Helical" evidence="1">
    <location>
        <begin position="21"/>
        <end position="40"/>
    </location>
</feature>
<feature type="transmembrane region" description="Helical" evidence="1">
    <location>
        <begin position="226"/>
        <end position="245"/>
    </location>
</feature>
<name>A0A223SD46_9ACTN</name>
<feature type="transmembrane region" description="Helical" evidence="1">
    <location>
        <begin position="141"/>
        <end position="162"/>
    </location>
</feature>
<feature type="transmembrane region" description="Helical" evidence="1">
    <location>
        <begin position="77"/>
        <end position="95"/>
    </location>
</feature>
<evidence type="ECO:0000256" key="1">
    <source>
        <dbReference type="SAM" id="Phobius"/>
    </source>
</evidence>
<accession>A0A223SD46</accession>
<feature type="transmembrane region" description="Helical" evidence="1">
    <location>
        <begin position="411"/>
        <end position="429"/>
    </location>
</feature>
<keyword evidence="1" id="KW-0812">Transmembrane</keyword>
<evidence type="ECO:0000313" key="3">
    <source>
        <dbReference type="Proteomes" id="UP000215005"/>
    </source>
</evidence>
<feature type="transmembrane region" description="Helical" evidence="1">
    <location>
        <begin position="174"/>
        <end position="197"/>
    </location>
</feature>
<gene>
    <name evidence="2" type="ORF">CDO52_06935</name>
</gene>
<protein>
    <submittedName>
        <fullName evidence="2">Uncharacterized protein</fullName>
    </submittedName>
</protein>
<feature type="transmembrane region" description="Helical" evidence="1">
    <location>
        <begin position="322"/>
        <end position="343"/>
    </location>
</feature>
<dbReference type="EMBL" id="CP022753">
    <property type="protein sequence ID" value="ASU86084.1"/>
    <property type="molecule type" value="Genomic_DNA"/>
</dbReference>
<organism evidence="2 3">
    <name type="scientific">Nocardiopsis gilva YIM 90087</name>
    <dbReference type="NCBI Taxonomy" id="1235441"/>
    <lineage>
        <taxon>Bacteria</taxon>
        <taxon>Bacillati</taxon>
        <taxon>Actinomycetota</taxon>
        <taxon>Actinomycetes</taxon>
        <taxon>Streptosporangiales</taxon>
        <taxon>Nocardiopsidaceae</taxon>
        <taxon>Nocardiopsis</taxon>
    </lineage>
</organism>
<sequence length="444" mass="45414">MVAALASGILAVVGPPPNGPFGVPLIVPVLLAAAFAARVLPGRIGAGIGLLAVVIAVAAAIRFLGADLVGDRSVVEVAVGLVQFAGLGAAAYAAVRQLIARRSDAEGRSHDASRPAQIIGLLGMCAIGAELLAAYDDSTGDPGAVAFALIFFGALYGAPALLARDLVRRCGWGWPSLLLLFAALGTAQACLIDQSMFSVDYQGYEGWQETRQATLIPALGIGATNAYNFIVGHVIYSFAAPVALAEAWVPRRARQPWLGPIGTVVAVLAYGGAAALILSDPESRSGTPPQLAVSAGMVAAFIAAAALIGRRRASGSHRTTEFAGRLPVGPVFAIALLAAVIPALSSEGWGGVLVSLAVTGGFGIAILVTARTRGWSLRHSAVVAFAFLLVRGLLAFTYFPLIGDVAPVPKYAHNTILILVVVATGWLAVRRGAGDGRKEAAHGS</sequence>
<reference evidence="2 3" key="1">
    <citation type="submission" date="2017-08" db="EMBL/GenBank/DDBJ databases">
        <title>The complete genome sequence of Nocardiopsis gilva YIM 90087.</title>
        <authorList>
            <person name="Yin M."/>
            <person name="Tang S."/>
        </authorList>
    </citation>
    <scope>NUCLEOTIDE SEQUENCE [LARGE SCALE GENOMIC DNA]</scope>
    <source>
        <strain evidence="2 3">YIM 90087</strain>
    </source>
</reference>
<dbReference type="AlphaFoldDB" id="A0A223SD46"/>
<feature type="transmembrane region" description="Helical" evidence="1">
    <location>
        <begin position="47"/>
        <end position="65"/>
    </location>
</feature>
<keyword evidence="3" id="KW-1185">Reference proteome</keyword>
<dbReference type="OrthoDB" id="8478704at2"/>
<dbReference type="Proteomes" id="UP000215005">
    <property type="component" value="Chromosome"/>
</dbReference>
<keyword evidence="1" id="KW-1133">Transmembrane helix</keyword>
<dbReference type="KEGG" id="ngv:CDO52_06935"/>
<feature type="transmembrane region" description="Helical" evidence="1">
    <location>
        <begin position="349"/>
        <end position="369"/>
    </location>
</feature>
<feature type="transmembrane region" description="Helical" evidence="1">
    <location>
        <begin position="381"/>
        <end position="399"/>
    </location>
</feature>
<keyword evidence="1" id="KW-0472">Membrane</keyword>
<feature type="transmembrane region" description="Helical" evidence="1">
    <location>
        <begin position="257"/>
        <end position="279"/>
    </location>
</feature>
<feature type="transmembrane region" description="Helical" evidence="1">
    <location>
        <begin position="291"/>
        <end position="310"/>
    </location>
</feature>
<feature type="transmembrane region" description="Helical" evidence="1">
    <location>
        <begin position="116"/>
        <end position="135"/>
    </location>
</feature>
<proteinExistence type="predicted"/>